<organism evidence="2 3">
    <name type="scientific">Epidermidibacterium keratini</name>
    <dbReference type="NCBI Taxonomy" id="1891644"/>
    <lineage>
        <taxon>Bacteria</taxon>
        <taxon>Bacillati</taxon>
        <taxon>Actinomycetota</taxon>
        <taxon>Actinomycetes</taxon>
        <taxon>Sporichthyales</taxon>
        <taxon>Sporichthyaceae</taxon>
        <taxon>Epidermidibacterium</taxon>
    </lineage>
</organism>
<reference evidence="2 3" key="1">
    <citation type="journal article" date="2018" name="Int. J. Syst. Evol. Microbiol.">
        <title>Epidermidibacterium keratini gen. nov., sp. nov., a member of the family Sporichthyaceae, isolated from keratin epidermis.</title>
        <authorList>
            <person name="Lee D.G."/>
            <person name="Trujillo M.E."/>
            <person name="Kang S."/>
            <person name="Nam J.J."/>
            <person name="Kim Y.J."/>
        </authorList>
    </citation>
    <scope>NUCLEOTIDE SEQUENCE [LARGE SCALE GENOMIC DNA]</scope>
    <source>
        <strain evidence="2 3">EPI-7</strain>
    </source>
</reference>
<dbReference type="AlphaFoldDB" id="A0A7L4YPG0"/>
<dbReference type="InterPro" id="IPR016039">
    <property type="entry name" value="Thiolase-like"/>
</dbReference>
<evidence type="ECO:0000313" key="3">
    <source>
        <dbReference type="Proteomes" id="UP000463857"/>
    </source>
</evidence>
<keyword evidence="3" id="KW-1185">Reference proteome</keyword>
<dbReference type="EMBL" id="CP047156">
    <property type="protein sequence ID" value="QHC00783.1"/>
    <property type="molecule type" value="Genomic_DNA"/>
</dbReference>
<dbReference type="PIRSF" id="PIRSF000429">
    <property type="entry name" value="Ac-CoA_Ac_transf"/>
    <property type="match status" value="1"/>
</dbReference>
<dbReference type="PANTHER" id="PTHR42870:SF1">
    <property type="entry name" value="NON-SPECIFIC LIPID-TRANSFER PROTEIN-LIKE 2"/>
    <property type="match status" value="1"/>
</dbReference>
<dbReference type="KEGG" id="eke:EK0264_11140"/>
<sequence>MAITPDAAIVGLGMTEMGKVYGRSAPQFAVEAISNAAQDAGLQVADLDGLLINSGLGGQVGLPLALDLGMRNPSLLAEVQAYGSSAGVMVLQAAAAIAAGQATAVACVFADVPLTQGKSTGAMYADPALRLKPGFLGLPAAGGLLGPNVGYALAARRHMDTYGTTSEQLGAIAVSTRKWAQLNPLATMRDEMTLDDHQNSRYIVEPLHLLDCCLVSNGAIAVIVTSADRARDLAQPPVYLHGGAQCSPGYVDGRGSEFGLVTGAKIAGQRAMSMAGVRPEQIGVREIYDCYTYTTLVTLEDYGFCEKGEGGALAESGALAPGGSLPTNTGGGQLSGYYMWGMTPLSEAVIQARGAGGDRQVEDNDYVLVSGNGGILAFHSTLVLSPHPKG</sequence>
<dbReference type="InterPro" id="IPR055140">
    <property type="entry name" value="Thiolase_C_2"/>
</dbReference>
<dbReference type="Pfam" id="PF22691">
    <property type="entry name" value="Thiolase_C_1"/>
    <property type="match status" value="1"/>
</dbReference>
<accession>A0A7L4YPG0</accession>
<dbReference type="Gene3D" id="3.40.47.10">
    <property type="match status" value="1"/>
</dbReference>
<dbReference type="RefSeq" id="WP_159545608.1">
    <property type="nucleotide sequence ID" value="NZ_CP047156.1"/>
</dbReference>
<dbReference type="OrthoDB" id="9785768at2"/>
<dbReference type="InterPro" id="IPR002155">
    <property type="entry name" value="Thiolase"/>
</dbReference>
<dbReference type="PANTHER" id="PTHR42870">
    <property type="entry name" value="ACETYL-COA C-ACETYLTRANSFERASE"/>
    <property type="match status" value="1"/>
</dbReference>
<name>A0A7L4YPG0_9ACTN</name>
<evidence type="ECO:0000259" key="1">
    <source>
        <dbReference type="Pfam" id="PF22691"/>
    </source>
</evidence>
<evidence type="ECO:0000313" key="2">
    <source>
        <dbReference type="EMBL" id="QHC00783.1"/>
    </source>
</evidence>
<dbReference type="CDD" id="cd00829">
    <property type="entry name" value="SCP-x_thiolase"/>
    <property type="match status" value="1"/>
</dbReference>
<proteinExistence type="predicted"/>
<gene>
    <name evidence="2" type="ORF">EK0264_11140</name>
</gene>
<dbReference type="GO" id="GO:0016747">
    <property type="term" value="F:acyltransferase activity, transferring groups other than amino-acyl groups"/>
    <property type="evidence" value="ECO:0007669"/>
    <property type="project" value="InterPro"/>
</dbReference>
<dbReference type="Proteomes" id="UP000463857">
    <property type="component" value="Chromosome"/>
</dbReference>
<protein>
    <submittedName>
        <fullName evidence="2">Thiolase family protein</fullName>
    </submittedName>
</protein>
<dbReference type="InParanoid" id="A0A7L4YPG0"/>
<dbReference type="SUPFAM" id="SSF53901">
    <property type="entry name" value="Thiolase-like"/>
    <property type="match status" value="2"/>
</dbReference>
<feature type="domain" description="Thiolase C-terminal" evidence="1">
    <location>
        <begin position="261"/>
        <end position="385"/>
    </location>
</feature>